<dbReference type="InterPro" id="IPR041605">
    <property type="entry name" value="Exo_C"/>
</dbReference>
<dbReference type="SUPFAM" id="SSF47819">
    <property type="entry name" value="HRDC-like"/>
    <property type="match status" value="1"/>
</dbReference>
<dbReference type="GO" id="GO:0008408">
    <property type="term" value="F:3'-5' exonuclease activity"/>
    <property type="evidence" value="ECO:0007669"/>
    <property type="project" value="InterPro"/>
</dbReference>
<keyword evidence="3" id="KW-0540">Nuclease</keyword>
<evidence type="ECO:0000313" key="3">
    <source>
        <dbReference type="EMBL" id="ACQ80217.1"/>
    </source>
</evidence>
<evidence type="ECO:0000256" key="1">
    <source>
        <dbReference type="SAM" id="MobiDB-lite"/>
    </source>
</evidence>
<dbReference type="GO" id="GO:0003676">
    <property type="term" value="F:nucleic acid binding"/>
    <property type="evidence" value="ECO:0007669"/>
    <property type="project" value="InterPro"/>
</dbReference>
<sequence length="416" mass="44930">MTNPTPLLEPADGVPPVITTDAALTEYVEAVARADGAVAVDAERASGYRYGQRAYLVQIRRLGAGTALIDPIACPDLSGLSAALGDAEWVLHAANQDLPCLAEVGLVPRHVFDTELAGRLLGRERVGLAAIVEQELGLTLAKEHSAVDWSTRPLREDWLRYAALDVEVLVELRDALERDLVRAGKAEWAREEFEALRLAPPPAPRPEPWRRTSGSHAVRDPRQLAVMRALWVERDAVGQERDIAPGRVLPDRAIVAAATALPRTEAALAGLREFSGRGAKRRLARWWGAVADALALDASELPARRGPSRDTLPPPRAWADRNPEAAERLRAVRARVRELAAANTLPQENLLAPDTQRRLSWEPPSPATDEAVVSRLAALGARPWQIALVAAPLAAAVRDPASVPEPASEPEPAPDA</sequence>
<dbReference type="EMBL" id="CP001618">
    <property type="protein sequence ID" value="ACQ80217.1"/>
    <property type="molecule type" value="Genomic_DNA"/>
</dbReference>
<dbReference type="InterPro" id="IPR002121">
    <property type="entry name" value="HRDC_dom"/>
</dbReference>
<dbReference type="AlphaFoldDB" id="C5C5M6"/>
<keyword evidence="3" id="KW-0378">Hydrolase</keyword>
<dbReference type="SMART" id="SM00341">
    <property type="entry name" value="HRDC"/>
    <property type="match status" value="1"/>
</dbReference>
<dbReference type="RefSeq" id="WP_015882457.1">
    <property type="nucleotide sequence ID" value="NC_012669.1"/>
</dbReference>
<dbReference type="InterPro" id="IPR010997">
    <property type="entry name" value="HRDC-like_sf"/>
</dbReference>
<dbReference type="InterPro" id="IPR044876">
    <property type="entry name" value="HRDC_dom_sf"/>
</dbReference>
<dbReference type="GO" id="GO:0006139">
    <property type="term" value="P:nucleobase-containing compound metabolic process"/>
    <property type="evidence" value="ECO:0007669"/>
    <property type="project" value="InterPro"/>
</dbReference>
<dbReference type="Gene3D" id="1.10.150.80">
    <property type="entry name" value="HRDC domain"/>
    <property type="match status" value="2"/>
</dbReference>
<dbReference type="PANTHER" id="PTHR47649:SF1">
    <property type="entry name" value="RIBONUCLEASE D"/>
    <property type="match status" value="1"/>
</dbReference>
<dbReference type="GO" id="GO:0000166">
    <property type="term" value="F:nucleotide binding"/>
    <property type="evidence" value="ECO:0007669"/>
    <property type="project" value="InterPro"/>
</dbReference>
<dbReference type="InterPro" id="IPR051086">
    <property type="entry name" value="RNase_D-like"/>
</dbReference>
<keyword evidence="4" id="KW-1185">Reference proteome</keyword>
<dbReference type="eggNOG" id="COG0349">
    <property type="taxonomic scope" value="Bacteria"/>
</dbReference>
<dbReference type="SMART" id="SM00474">
    <property type="entry name" value="35EXOc"/>
    <property type="match status" value="1"/>
</dbReference>
<dbReference type="InterPro" id="IPR036397">
    <property type="entry name" value="RNaseH_sf"/>
</dbReference>
<dbReference type="InterPro" id="IPR012337">
    <property type="entry name" value="RNaseH-like_sf"/>
</dbReference>
<dbReference type="Gene3D" id="3.30.420.10">
    <property type="entry name" value="Ribonuclease H-like superfamily/Ribonuclease H"/>
    <property type="match status" value="1"/>
</dbReference>
<gene>
    <name evidence="3" type="ordered locus">Bcav_1962</name>
</gene>
<evidence type="ECO:0000313" key="4">
    <source>
        <dbReference type="Proteomes" id="UP000007962"/>
    </source>
</evidence>
<dbReference type="Pfam" id="PF01612">
    <property type="entry name" value="DNA_pol_A_exo1"/>
    <property type="match status" value="1"/>
</dbReference>
<dbReference type="Pfam" id="PF00570">
    <property type="entry name" value="HRDC"/>
    <property type="match status" value="1"/>
</dbReference>
<protein>
    <submittedName>
        <fullName evidence="3">3'-5' exonuclease</fullName>
    </submittedName>
</protein>
<keyword evidence="3" id="KW-0269">Exonuclease</keyword>
<dbReference type="OrthoDB" id="144122at2"/>
<dbReference type="SUPFAM" id="SSF53098">
    <property type="entry name" value="Ribonuclease H-like"/>
    <property type="match status" value="1"/>
</dbReference>
<reference evidence="3 4" key="1">
    <citation type="journal article" date="2009" name="Stand. Genomic Sci.">
        <title>Complete genome sequence of Beutenbergia cavernae type strain (HKI 0122).</title>
        <authorList>
            <person name="Land M."/>
            <person name="Pukall R."/>
            <person name="Abt B."/>
            <person name="Goker M."/>
            <person name="Rohde M."/>
            <person name="Glavina Del Rio T."/>
            <person name="Tice H."/>
            <person name="Copeland A."/>
            <person name="Cheng J.F."/>
            <person name="Lucas S."/>
            <person name="Chen F."/>
            <person name="Nolan M."/>
            <person name="Bruce D."/>
            <person name="Goodwin L."/>
            <person name="Pitluck S."/>
            <person name="Ivanova N."/>
            <person name="Mavromatis K."/>
            <person name="Ovchinnikova G."/>
            <person name="Pati A."/>
            <person name="Chen A."/>
            <person name="Palaniappan K."/>
            <person name="Hauser L."/>
            <person name="Chang Y.J."/>
            <person name="Jefferies C.C."/>
            <person name="Saunders E."/>
            <person name="Brettin T."/>
            <person name="Detter J.C."/>
            <person name="Han C."/>
            <person name="Chain P."/>
            <person name="Bristow J."/>
            <person name="Eisen J.A."/>
            <person name="Markowitz V."/>
            <person name="Hugenholtz P."/>
            <person name="Kyrpides N.C."/>
            <person name="Klenk H.P."/>
            <person name="Lapidus A."/>
        </authorList>
    </citation>
    <scope>NUCLEOTIDE SEQUENCE [LARGE SCALE GENOMIC DNA]</scope>
    <source>
        <strain evidence="4">ATCC BAA-8 / DSM 12333 / NBRC 16432</strain>
    </source>
</reference>
<evidence type="ECO:0000259" key="2">
    <source>
        <dbReference type="PROSITE" id="PS50967"/>
    </source>
</evidence>
<dbReference type="STRING" id="471853.Bcav_1962"/>
<dbReference type="Pfam" id="PF18305">
    <property type="entry name" value="DNA_pol_A_exoN"/>
    <property type="match status" value="1"/>
</dbReference>
<organism evidence="3 4">
    <name type="scientific">Beutenbergia cavernae (strain ATCC BAA-8 / DSM 12333 / CCUG 43141 / JCM 11478 / NBRC 16432 / NCIMB 13614 / HKI 0122)</name>
    <dbReference type="NCBI Taxonomy" id="471853"/>
    <lineage>
        <taxon>Bacteria</taxon>
        <taxon>Bacillati</taxon>
        <taxon>Actinomycetota</taxon>
        <taxon>Actinomycetes</taxon>
        <taxon>Micrococcales</taxon>
        <taxon>Beutenbergiaceae</taxon>
        <taxon>Beutenbergia</taxon>
    </lineage>
</organism>
<dbReference type="InterPro" id="IPR002562">
    <property type="entry name" value="3'-5'_exonuclease_dom"/>
</dbReference>
<dbReference type="Proteomes" id="UP000007962">
    <property type="component" value="Chromosome"/>
</dbReference>
<feature type="domain" description="HRDC" evidence="2">
    <location>
        <begin position="220"/>
        <end position="300"/>
    </location>
</feature>
<dbReference type="HOGENOM" id="CLU_042387_3_0_11"/>
<accession>C5C5M6</accession>
<dbReference type="PANTHER" id="PTHR47649">
    <property type="entry name" value="RIBONUCLEASE D"/>
    <property type="match status" value="1"/>
</dbReference>
<feature type="region of interest" description="Disordered" evidence="1">
    <location>
        <begin position="347"/>
        <end position="367"/>
    </location>
</feature>
<feature type="region of interest" description="Disordered" evidence="1">
    <location>
        <begin position="303"/>
        <end position="323"/>
    </location>
</feature>
<proteinExistence type="predicted"/>
<dbReference type="PROSITE" id="PS50967">
    <property type="entry name" value="HRDC"/>
    <property type="match status" value="1"/>
</dbReference>
<dbReference type="CDD" id="cd06142">
    <property type="entry name" value="RNaseD_exo"/>
    <property type="match status" value="1"/>
</dbReference>
<name>C5C5M6_BEUC1</name>
<dbReference type="KEGG" id="bcv:Bcav_1962"/>